<reference evidence="1 2" key="2">
    <citation type="journal article" date="2012" name="Nature">
        <title>Insights into hominid evolution from the gorilla genome sequence.</title>
        <authorList>
            <person name="Scally A."/>
            <person name="Dutheil J.Y."/>
            <person name="Hillier L.W."/>
            <person name="Jordan G.E."/>
            <person name="Goodhead I."/>
            <person name="Herrero J."/>
            <person name="Hobolth A."/>
            <person name="Lappalainen T."/>
            <person name="Mailund T."/>
            <person name="Marques-Bonet T."/>
            <person name="McCarthy S."/>
            <person name="Montgomery S.H."/>
            <person name="Schwalie P.C."/>
            <person name="Tang Y.A."/>
            <person name="Ward M.C."/>
            <person name="Xue Y."/>
            <person name="Yngvadottir B."/>
            <person name="Alkan C."/>
            <person name="Andersen L.N."/>
            <person name="Ayub Q."/>
            <person name="Ball E.V."/>
            <person name="Beal K."/>
            <person name="Bradley B.J."/>
            <person name="Chen Y."/>
            <person name="Clee C.M."/>
            <person name="Fitzgerald S."/>
            <person name="Graves T.A."/>
            <person name="Gu Y."/>
            <person name="Heath P."/>
            <person name="Heger A."/>
            <person name="Karakoc E."/>
            <person name="Kolb-Kokocinski A."/>
            <person name="Laird G.K."/>
            <person name="Lunter G."/>
            <person name="Meader S."/>
            <person name="Mort M."/>
            <person name="Mullikin J.C."/>
            <person name="Munch K."/>
            <person name="O'Connor T.D."/>
            <person name="Phillips A.D."/>
            <person name="Prado-Martinez J."/>
            <person name="Rogers A.S."/>
            <person name="Sajjadian S."/>
            <person name="Schmidt D."/>
            <person name="Shaw K."/>
            <person name="Simpson J.T."/>
            <person name="Stenson P.D."/>
            <person name="Turner D.J."/>
            <person name="Vigilant L."/>
            <person name="Vilella A.J."/>
            <person name="Whitener W."/>
            <person name="Zhu B."/>
            <person name="Cooper D.N."/>
            <person name="de Jong P."/>
            <person name="Dermitzakis E.T."/>
            <person name="Eichler E.E."/>
            <person name="Flicek P."/>
            <person name="Goldman N."/>
            <person name="Mundy N.I."/>
            <person name="Ning Z."/>
            <person name="Odom D.T."/>
            <person name="Ponting C.P."/>
            <person name="Quail M.A."/>
            <person name="Ryder O.A."/>
            <person name="Searle S.M."/>
            <person name="Warren W.C."/>
            <person name="Wilson R.K."/>
            <person name="Schierup M.H."/>
            <person name="Rogers J."/>
            <person name="Tyler-Smith C."/>
            <person name="Durbin R."/>
        </authorList>
    </citation>
    <scope>NUCLEOTIDE SEQUENCE [LARGE SCALE GENOMIC DNA]</scope>
</reference>
<dbReference type="AlphaFoldDB" id="A0A2I2ZWA1"/>
<dbReference type="InParanoid" id="A0A2I2ZWA1"/>
<reference evidence="2" key="1">
    <citation type="submission" date="2011-05" db="EMBL/GenBank/DDBJ databases">
        <title>Insights into the evolution of the great apes provided by the gorilla genome.</title>
        <authorList>
            <person name="Scally A."/>
        </authorList>
    </citation>
    <scope>NUCLEOTIDE SEQUENCE [LARGE SCALE GENOMIC DNA]</scope>
</reference>
<organism evidence="1 2">
    <name type="scientific">Gorilla gorilla gorilla</name>
    <name type="common">Western lowland gorilla</name>
    <dbReference type="NCBI Taxonomy" id="9595"/>
    <lineage>
        <taxon>Eukaryota</taxon>
        <taxon>Metazoa</taxon>
        <taxon>Chordata</taxon>
        <taxon>Craniata</taxon>
        <taxon>Vertebrata</taxon>
        <taxon>Euteleostomi</taxon>
        <taxon>Mammalia</taxon>
        <taxon>Eutheria</taxon>
        <taxon>Euarchontoglires</taxon>
        <taxon>Primates</taxon>
        <taxon>Haplorrhini</taxon>
        <taxon>Catarrhini</taxon>
        <taxon>Hominidae</taxon>
        <taxon>Gorilla</taxon>
    </lineage>
</organism>
<evidence type="ECO:0000313" key="2">
    <source>
        <dbReference type="Proteomes" id="UP000001519"/>
    </source>
</evidence>
<proteinExistence type="predicted"/>
<dbReference type="EMBL" id="CABD030034372">
    <property type="status" value="NOT_ANNOTATED_CDS"/>
    <property type="molecule type" value="Genomic_DNA"/>
</dbReference>
<keyword evidence="2" id="KW-1185">Reference proteome</keyword>
<reference evidence="1" key="4">
    <citation type="submission" date="2025-09" db="UniProtKB">
        <authorList>
            <consortium name="Ensembl"/>
        </authorList>
    </citation>
    <scope>IDENTIFICATION</scope>
</reference>
<dbReference type="Ensembl" id="ENSGGOT00000046435.1">
    <property type="protein sequence ID" value="ENSGGOP00000051336.1"/>
    <property type="gene ID" value="ENSGGOG00000041507.1"/>
</dbReference>
<sequence length="73" mass="7976">MSCGEAAEHASVFGRLSAESTYSQLLQAIKHLGSIVSERVTGTIDFILAGHNDDLDKNRLSGVNTDWSELKRK</sequence>
<evidence type="ECO:0000313" key="1">
    <source>
        <dbReference type="Ensembl" id="ENSGGOP00000051336.1"/>
    </source>
</evidence>
<accession>A0A2I2ZWA1</accession>
<dbReference type="GeneTree" id="ENSGT00910000147028"/>
<dbReference type="Proteomes" id="UP000001519">
    <property type="component" value="Chromosome 4"/>
</dbReference>
<dbReference type="OMA" id="VNADWSE"/>
<protein>
    <submittedName>
        <fullName evidence="1">Uncharacterized protein</fullName>
    </submittedName>
</protein>
<dbReference type="Bgee" id="ENSGGOG00000041507">
    <property type="expression patterns" value="Expressed in testis and 1 other cell type or tissue"/>
</dbReference>
<name>A0A2I2ZWA1_GORGO</name>
<reference evidence="1" key="3">
    <citation type="submission" date="2025-08" db="UniProtKB">
        <authorList>
            <consortium name="Ensembl"/>
        </authorList>
    </citation>
    <scope>IDENTIFICATION</scope>
</reference>